<dbReference type="InterPro" id="IPR050154">
    <property type="entry name" value="UbiB_kinase"/>
</dbReference>
<evidence type="ECO:0000313" key="4">
    <source>
        <dbReference type="EMBL" id="QDT63549.1"/>
    </source>
</evidence>
<feature type="transmembrane region" description="Helical" evidence="2">
    <location>
        <begin position="505"/>
        <end position="522"/>
    </location>
</feature>
<sequence>MPTPRPLRLIRNLNRTREIVAVLVAQGFGNLVQRLRLRRVLGWWLWSPWGRQNEPAPELSTAARIRLSLESLGPAFVKFGQVISTRPDLVPADVIEELSKLREHVPPFPGDKAVELVEQELGQSIDELFLSFDRTPLAAGSLAQVHRAISMDGTPLAIKIRRPTVADVVERDLSLMYDLAALIEHRIPEARVFDPLGLVNHFARAIRREIDFQREARTMDEFRRLFEKDLAFAVPEAYLDLCSSGVLTMQFIEGISVDDHERIGHLPISAGEIAATGARVYMRQIFEFGIFHSDPHPGNVRILHDGTFCLLDYGMVGFVEDGLRDSLVDLFVGVARKDIDAVCGVLLKIGSPIDDVNLSLLRTDVRDFIGTYYGLPLEQVDVGRLLGDFLNILTSHGLRCPGDLMLLIRATVALEGTGRQLDPHFNLANHLGPFIEQLLANRYDPRRIAGELWEEAGDLAHIARTLPGNIARVVEKLSKDEVEVQLNHAGINRLITELDRTGNRVVISLAMSAMIVASALLLHSNNQISWFAAPIFIVSSLLGLWLIYGIIRSGSL</sequence>
<feature type="transmembrane region" description="Helical" evidence="2">
    <location>
        <begin position="528"/>
        <end position="551"/>
    </location>
</feature>
<evidence type="ECO:0000256" key="2">
    <source>
        <dbReference type="SAM" id="Phobius"/>
    </source>
</evidence>
<dbReference type="AlphaFoldDB" id="A0A517T597"/>
<dbReference type="RefSeq" id="WP_231734157.1">
    <property type="nucleotide sequence ID" value="NZ_CP036316.1"/>
</dbReference>
<keyword evidence="2" id="KW-0472">Membrane</keyword>
<proteinExistence type="inferred from homology"/>
<evidence type="ECO:0000259" key="3">
    <source>
        <dbReference type="Pfam" id="PF03109"/>
    </source>
</evidence>
<feature type="domain" description="ABC1 atypical kinase-like" evidence="3">
    <location>
        <begin position="100"/>
        <end position="342"/>
    </location>
</feature>
<dbReference type="PANTHER" id="PTHR10566">
    <property type="entry name" value="CHAPERONE-ACTIVITY OF BC1 COMPLEX CABC1 -RELATED"/>
    <property type="match status" value="1"/>
</dbReference>
<organism evidence="4 5">
    <name type="scientific">Calycomorphotria hydatis</name>
    <dbReference type="NCBI Taxonomy" id="2528027"/>
    <lineage>
        <taxon>Bacteria</taxon>
        <taxon>Pseudomonadati</taxon>
        <taxon>Planctomycetota</taxon>
        <taxon>Planctomycetia</taxon>
        <taxon>Planctomycetales</taxon>
        <taxon>Planctomycetaceae</taxon>
        <taxon>Calycomorphotria</taxon>
    </lineage>
</organism>
<dbReference type="SUPFAM" id="SSF56112">
    <property type="entry name" value="Protein kinase-like (PK-like)"/>
    <property type="match status" value="1"/>
</dbReference>
<keyword evidence="2" id="KW-1133">Transmembrane helix</keyword>
<dbReference type="InterPro" id="IPR011009">
    <property type="entry name" value="Kinase-like_dom_sf"/>
</dbReference>
<evidence type="ECO:0000313" key="5">
    <source>
        <dbReference type="Proteomes" id="UP000319976"/>
    </source>
</evidence>
<dbReference type="Proteomes" id="UP000319976">
    <property type="component" value="Chromosome"/>
</dbReference>
<dbReference type="Pfam" id="PF03109">
    <property type="entry name" value="ABC1"/>
    <property type="match status" value="1"/>
</dbReference>
<dbReference type="PANTHER" id="PTHR10566:SF113">
    <property type="entry name" value="PROTEIN ACTIVITY OF BC1 COMPLEX KINASE 7, CHLOROPLASTIC"/>
    <property type="match status" value="1"/>
</dbReference>
<dbReference type="CDD" id="cd05121">
    <property type="entry name" value="ABC1_ADCK3-like"/>
    <property type="match status" value="1"/>
</dbReference>
<dbReference type="KEGG" id="chya:V22_07720"/>
<dbReference type="EMBL" id="CP036316">
    <property type="protein sequence ID" value="QDT63549.1"/>
    <property type="molecule type" value="Genomic_DNA"/>
</dbReference>
<keyword evidence="5" id="KW-1185">Reference proteome</keyword>
<reference evidence="4 5" key="1">
    <citation type="submission" date="2019-02" db="EMBL/GenBank/DDBJ databases">
        <title>Deep-cultivation of Planctomycetes and their phenomic and genomic characterization uncovers novel biology.</title>
        <authorList>
            <person name="Wiegand S."/>
            <person name="Jogler M."/>
            <person name="Boedeker C."/>
            <person name="Pinto D."/>
            <person name="Vollmers J."/>
            <person name="Rivas-Marin E."/>
            <person name="Kohn T."/>
            <person name="Peeters S.H."/>
            <person name="Heuer A."/>
            <person name="Rast P."/>
            <person name="Oberbeckmann S."/>
            <person name="Bunk B."/>
            <person name="Jeske O."/>
            <person name="Meyerdierks A."/>
            <person name="Storesund J.E."/>
            <person name="Kallscheuer N."/>
            <person name="Luecker S."/>
            <person name="Lage O.M."/>
            <person name="Pohl T."/>
            <person name="Merkel B.J."/>
            <person name="Hornburger P."/>
            <person name="Mueller R.-W."/>
            <person name="Bruemmer F."/>
            <person name="Labrenz M."/>
            <person name="Spormann A.M."/>
            <person name="Op den Camp H."/>
            <person name="Overmann J."/>
            <person name="Amann R."/>
            <person name="Jetten M.S.M."/>
            <person name="Mascher T."/>
            <person name="Medema M.H."/>
            <person name="Devos D.P."/>
            <person name="Kaster A.-K."/>
            <person name="Ovreas L."/>
            <person name="Rohde M."/>
            <person name="Galperin M.Y."/>
            <person name="Jogler C."/>
        </authorList>
    </citation>
    <scope>NUCLEOTIDE SEQUENCE [LARGE SCALE GENOMIC DNA]</scope>
    <source>
        <strain evidence="4 5">V22</strain>
    </source>
</reference>
<dbReference type="GO" id="GO:0016740">
    <property type="term" value="F:transferase activity"/>
    <property type="evidence" value="ECO:0007669"/>
    <property type="project" value="UniProtKB-KW"/>
</dbReference>
<evidence type="ECO:0000256" key="1">
    <source>
        <dbReference type="ARBA" id="ARBA00009670"/>
    </source>
</evidence>
<dbReference type="InterPro" id="IPR004147">
    <property type="entry name" value="ABC1_dom"/>
</dbReference>
<accession>A0A517T597</accession>
<protein>
    <recommendedName>
        <fullName evidence="3">ABC1 atypical kinase-like domain-containing protein</fullName>
    </recommendedName>
</protein>
<keyword evidence="4" id="KW-0808">Transferase</keyword>
<keyword evidence="2" id="KW-0812">Transmembrane</keyword>
<comment type="similarity">
    <text evidence="1">Belongs to the protein kinase superfamily. ADCK protein kinase family.</text>
</comment>
<name>A0A517T597_9PLAN</name>
<gene>
    <name evidence="4" type="primary">ubiB</name>
    <name evidence="4" type="ORF">V22_07720</name>
</gene>